<gene>
    <name evidence="6" type="primary">RvY_04709-1</name>
    <name evidence="6" type="synonym">RvY_04709.1</name>
    <name evidence="6" type="ORF">RvY_04709</name>
</gene>
<organism evidence="6 7">
    <name type="scientific">Ramazzottius varieornatus</name>
    <name type="common">Water bear</name>
    <name type="synonym">Tardigrade</name>
    <dbReference type="NCBI Taxonomy" id="947166"/>
    <lineage>
        <taxon>Eukaryota</taxon>
        <taxon>Metazoa</taxon>
        <taxon>Ecdysozoa</taxon>
        <taxon>Tardigrada</taxon>
        <taxon>Eutardigrada</taxon>
        <taxon>Parachela</taxon>
        <taxon>Hypsibioidea</taxon>
        <taxon>Ramazzottiidae</taxon>
        <taxon>Ramazzottius</taxon>
    </lineage>
</organism>
<evidence type="ECO:0000256" key="3">
    <source>
        <dbReference type="ARBA" id="ARBA00022679"/>
    </source>
</evidence>
<proteinExistence type="inferred from homology"/>
<evidence type="ECO:0000256" key="2">
    <source>
        <dbReference type="ARBA" id="ARBA00022676"/>
    </source>
</evidence>
<dbReference type="AlphaFoldDB" id="A0A1D1UVV6"/>
<comment type="caution">
    <text evidence="6">The sequence shown here is derived from an EMBL/GenBank/DDBJ whole genome shotgun (WGS) entry which is preliminary data.</text>
</comment>
<keyword evidence="3 4" id="KW-0808">Transferase</keyword>
<dbReference type="GO" id="GO:0080043">
    <property type="term" value="F:quercetin 3-O-glucosyltransferase activity"/>
    <property type="evidence" value="ECO:0007669"/>
    <property type="project" value="TreeGrafter"/>
</dbReference>
<keyword evidence="2 4" id="KW-0328">Glycosyltransferase</keyword>
<dbReference type="CDD" id="cd03784">
    <property type="entry name" value="GT1_Gtf-like"/>
    <property type="match status" value="1"/>
</dbReference>
<name>A0A1D1UVV6_RAMVA</name>
<evidence type="ECO:0000256" key="4">
    <source>
        <dbReference type="RuleBase" id="RU003718"/>
    </source>
</evidence>
<dbReference type="SUPFAM" id="SSF53756">
    <property type="entry name" value="UDP-Glycosyltransferase/glycogen phosphorylase"/>
    <property type="match status" value="1"/>
</dbReference>
<dbReference type="Pfam" id="PF00201">
    <property type="entry name" value="UDPGT"/>
    <property type="match status" value="1"/>
</dbReference>
<dbReference type="GO" id="GO:0016020">
    <property type="term" value="C:membrane"/>
    <property type="evidence" value="ECO:0007669"/>
    <property type="project" value="UniProtKB-SubCell"/>
</dbReference>
<sequence length="476" mass="52585">MNGVAKDVKDMGGAKKHFLLLPYPAFGHITPLLELSRKIAATGHQASLAVSESLLKDMRTRKMMTPQEETLINFVGLNDGIRHVFDEHFSTDVMCDVTDRCCAFLDGFISNLPLSSKNDGSNHEMPPVDVILADIIFGAVPFEAAVRSGITCFGFSPVAGYIAAQMFRVQEDTPTSSEDYDIIKEADPNMIAVAAAWKDGLVRFNKVLLQTDGVLIHSFEALEPTFCETVVQTRPDFKDLKIRFIGPILPNGSIYDDQHYRETKQILKWLDAQPERSVVYFSFGTVAVANVAQIKEITDTLVGLKRPFIWSLRPAQQKFLPAEVQEASKPEFDSPNKPYLIVPWAPQKAVLKHKAVRVFVSHCGWNSTLEGISCGVPIVAWPMLGDQHGNAELVSAIGCGKKLAMVNMMGERIVGREELTDIIDQVAQWNTPLMENSFFMTAQNLGQAAMAAISEGGNSAETFKYLLDVSPKKQAM</sequence>
<comment type="subcellular location">
    <subcellularLocation>
        <location evidence="5">Membrane</location>
        <topology evidence="5">Single-pass membrane protein</topology>
    </subcellularLocation>
</comment>
<dbReference type="STRING" id="947166.A0A1D1UVV6"/>
<dbReference type="FunFam" id="3.40.50.2000:FF:000056">
    <property type="entry name" value="Glycosyltransferase"/>
    <property type="match status" value="1"/>
</dbReference>
<dbReference type="GO" id="GO:0015020">
    <property type="term" value="F:glucuronosyltransferase activity"/>
    <property type="evidence" value="ECO:0007669"/>
    <property type="project" value="UniProtKB-EC"/>
</dbReference>
<dbReference type="PANTHER" id="PTHR11926">
    <property type="entry name" value="GLUCOSYL/GLUCURONOSYL TRANSFERASES"/>
    <property type="match status" value="1"/>
</dbReference>
<dbReference type="GO" id="GO:0080044">
    <property type="term" value="F:quercetin 7-O-glucosyltransferase activity"/>
    <property type="evidence" value="ECO:0007669"/>
    <property type="project" value="TreeGrafter"/>
</dbReference>
<evidence type="ECO:0000313" key="7">
    <source>
        <dbReference type="Proteomes" id="UP000186922"/>
    </source>
</evidence>
<dbReference type="Gene3D" id="3.40.50.2000">
    <property type="entry name" value="Glycogen Phosphorylase B"/>
    <property type="match status" value="2"/>
</dbReference>
<comment type="catalytic activity">
    <reaction evidence="5">
        <text>glucuronate acceptor + UDP-alpha-D-glucuronate = acceptor beta-D-glucuronoside + UDP + H(+)</text>
        <dbReference type="Rhea" id="RHEA:21032"/>
        <dbReference type="ChEBI" id="CHEBI:15378"/>
        <dbReference type="ChEBI" id="CHEBI:58052"/>
        <dbReference type="ChEBI" id="CHEBI:58223"/>
        <dbReference type="ChEBI" id="CHEBI:132367"/>
        <dbReference type="ChEBI" id="CHEBI:132368"/>
        <dbReference type="EC" id="2.4.1.17"/>
    </reaction>
</comment>
<dbReference type="EMBL" id="BDGG01000002">
    <property type="protein sequence ID" value="GAU92660.1"/>
    <property type="molecule type" value="Genomic_DNA"/>
</dbReference>
<comment type="similarity">
    <text evidence="1 4">Belongs to the UDP-glycosyltransferase family.</text>
</comment>
<dbReference type="Proteomes" id="UP000186922">
    <property type="component" value="Unassembled WGS sequence"/>
</dbReference>
<dbReference type="EC" id="2.4.1.17" evidence="5"/>
<keyword evidence="7" id="KW-1185">Reference proteome</keyword>
<evidence type="ECO:0000256" key="1">
    <source>
        <dbReference type="ARBA" id="ARBA00009995"/>
    </source>
</evidence>
<reference evidence="6 7" key="1">
    <citation type="journal article" date="2016" name="Nat. Commun.">
        <title>Extremotolerant tardigrade genome and improved radiotolerance of human cultured cells by tardigrade-unique protein.</title>
        <authorList>
            <person name="Hashimoto T."/>
            <person name="Horikawa D.D."/>
            <person name="Saito Y."/>
            <person name="Kuwahara H."/>
            <person name="Kozuka-Hata H."/>
            <person name="Shin-I T."/>
            <person name="Minakuchi Y."/>
            <person name="Ohishi K."/>
            <person name="Motoyama A."/>
            <person name="Aizu T."/>
            <person name="Enomoto A."/>
            <person name="Kondo K."/>
            <person name="Tanaka S."/>
            <person name="Hara Y."/>
            <person name="Koshikawa S."/>
            <person name="Sagara H."/>
            <person name="Miura T."/>
            <person name="Yokobori S."/>
            <person name="Miyagawa K."/>
            <person name="Suzuki Y."/>
            <person name="Kubo T."/>
            <person name="Oyama M."/>
            <person name="Kohara Y."/>
            <person name="Fujiyama A."/>
            <person name="Arakawa K."/>
            <person name="Katayama T."/>
            <person name="Toyoda A."/>
            <person name="Kunieda T."/>
        </authorList>
    </citation>
    <scope>NUCLEOTIDE SEQUENCE [LARGE SCALE GENOMIC DNA]</scope>
    <source>
        <strain evidence="6 7">YOKOZUNA-1</strain>
    </source>
</reference>
<protein>
    <recommendedName>
        <fullName evidence="5">UDP-glucuronosyltransferase</fullName>
        <ecNumber evidence="5">2.4.1.17</ecNumber>
    </recommendedName>
</protein>
<dbReference type="InterPro" id="IPR035595">
    <property type="entry name" value="UDP_glycos_trans_CS"/>
</dbReference>
<accession>A0A1D1UVV6</accession>
<dbReference type="PANTHER" id="PTHR11926:SF1494">
    <property type="entry name" value="FLAVONOL 3-O-GLUCOSYLTRANSFERASE UGT76E12-RELATED"/>
    <property type="match status" value="1"/>
</dbReference>
<dbReference type="PROSITE" id="PS00375">
    <property type="entry name" value="UDPGT"/>
    <property type="match status" value="1"/>
</dbReference>
<dbReference type="InterPro" id="IPR002213">
    <property type="entry name" value="UDP_glucos_trans"/>
</dbReference>
<evidence type="ECO:0000313" key="6">
    <source>
        <dbReference type="EMBL" id="GAU92660.1"/>
    </source>
</evidence>
<evidence type="ECO:0000256" key="5">
    <source>
        <dbReference type="RuleBase" id="RU362059"/>
    </source>
</evidence>
<dbReference type="OrthoDB" id="5835829at2759"/>